<dbReference type="PROSITE" id="PS50977">
    <property type="entry name" value="HTH_TETR_2"/>
    <property type="match status" value="1"/>
</dbReference>
<evidence type="ECO:0000256" key="5">
    <source>
        <dbReference type="SAM" id="MobiDB-lite"/>
    </source>
</evidence>
<accession>A0A255GP61</accession>
<dbReference type="EMBL" id="NMVO01000001">
    <property type="protein sequence ID" value="OYO17605.1"/>
    <property type="molecule type" value="Genomic_DNA"/>
</dbReference>
<feature type="compositionally biased region" description="Basic and acidic residues" evidence="5">
    <location>
        <begin position="24"/>
        <end position="33"/>
    </location>
</feature>
<evidence type="ECO:0000256" key="1">
    <source>
        <dbReference type="ARBA" id="ARBA00023015"/>
    </source>
</evidence>
<dbReference type="InterPro" id="IPR050109">
    <property type="entry name" value="HTH-type_TetR-like_transc_reg"/>
</dbReference>
<dbReference type="SUPFAM" id="SSF46689">
    <property type="entry name" value="Homeodomain-like"/>
    <property type="match status" value="1"/>
</dbReference>
<evidence type="ECO:0000313" key="7">
    <source>
        <dbReference type="EMBL" id="OYO17605.1"/>
    </source>
</evidence>
<dbReference type="Gene3D" id="1.10.357.10">
    <property type="entry name" value="Tetracycline Repressor, domain 2"/>
    <property type="match status" value="1"/>
</dbReference>
<keyword evidence="8" id="KW-1185">Reference proteome</keyword>
<dbReference type="Proteomes" id="UP000215896">
    <property type="component" value="Unassembled WGS sequence"/>
</dbReference>
<dbReference type="GO" id="GO:0003700">
    <property type="term" value="F:DNA-binding transcription factor activity"/>
    <property type="evidence" value="ECO:0007669"/>
    <property type="project" value="TreeGrafter"/>
</dbReference>
<sequence length="229" mass="25066">MDRTPAARGDGLTSRTACPAGAGRPRERSMRIPPARRQELLLEAAFRVMARDGVAAATTRAVCAEADMPLASFHYVFESQQALMAALIRSVVQRESHLVPGFEPSGDLGCDIEKLLLSTFEFVREHPGEEQALLELGHYAARTPGLQELAGSRFEVSAAVVRGALDQLEARYGPLRTDRELLVQLVITVIEGNTMVWLSTRDDEACRAGLREFARQLTDLCRATESGEA</sequence>
<keyword evidence="3" id="KW-0804">Transcription</keyword>
<name>A0A255GP61_9ACTN</name>
<evidence type="ECO:0000256" key="4">
    <source>
        <dbReference type="PROSITE-ProRule" id="PRU00335"/>
    </source>
</evidence>
<dbReference type="InterPro" id="IPR036271">
    <property type="entry name" value="Tet_transcr_reg_TetR-rel_C_sf"/>
</dbReference>
<evidence type="ECO:0000256" key="2">
    <source>
        <dbReference type="ARBA" id="ARBA00023125"/>
    </source>
</evidence>
<dbReference type="InterPro" id="IPR009057">
    <property type="entry name" value="Homeodomain-like_sf"/>
</dbReference>
<dbReference type="GO" id="GO:0000976">
    <property type="term" value="F:transcription cis-regulatory region binding"/>
    <property type="evidence" value="ECO:0007669"/>
    <property type="project" value="TreeGrafter"/>
</dbReference>
<feature type="domain" description="HTH tetR-type" evidence="6">
    <location>
        <begin position="35"/>
        <end position="95"/>
    </location>
</feature>
<comment type="caution">
    <text evidence="7">The sequence shown here is derived from an EMBL/GenBank/DDBJ whole genome shotgun (WGS) entry which is preliminary data.</text>
</comment>
<keyword evidence="2 4" id="KW-0238">DNA-binding</keyword>
<protein>
    <submittedName>
        <fullName evidence="7">TetR family transcriptional regulator</fullName>
    </submittedName>
</protein>
<dbReference type="Pfam" id="PF00440">
    <property type="entry name" value="TetR_N"/>
    <property type="match status" value="1"/>
</dbReference>
<gene>
    <name evidence="7" type="ORF">CGZ94_01550</name>
</gene>
<dbReference type="AlphaFoldDB" id="A0A255GP61"/>
<evidence type="ECO:0000313" key="8">
    <source>
        <dbReference type="Proteomes" id="UP000215896"/>
    </source>
</evidence>
<keyword evidence="1" id="KW-0805">Transcription regulation</keyword>
<dbReference type="InterPro" id="IPR001647">
    <property type="entry name" value="HTH_TetR"/>
</dbReference>
<evidence type="ECO:0000259" key="6">
    <source>
        <dbReference type="PROSITE" id="PS50977"/>
    </source>
</evidence>
<dbReference type="SUPFAM" id="SSF48498">
    <property type="entry name" value="Tetracyclin repressor-like, C-terminal domain"/>
    <property type="match status" value="1"/>
</dbReference>
<organism evidence="7 8">
    <name type="scientific">Enemella evansiae</name>
    <dbReference type="NCBI Taxonomy" id="2016499"/>
    <lineage>
        <taxon>Bacteria</taxon>
        <taxon>Bacillati</taxon>
        <taxon>Actinomycetota</taxon>
        <taxon>Actinomycetes</taxon>
        <taxon>Propionibacteriales</taxon>
        <taxon>Propionibacteriaceae</taxon>
        <taxon>Enemella</taxon>
    </lineage>
</organism>
<evidence type="ECO:0000256" key="3">
    <source>
        <dbReference type="ARBA" id="ARBA00023163"/>
    </source>
</evidence>
<dbReference type="PANTHER" id="PTHR30055">
    <property type="entry name" value="HTH-TYPE TRANSCRIPTIONAL REGULATOR RUTR"/>
    <property type="match status" value="1"/>
</dbReference>
<dbReference type="PANTHER" id="PTHR30055:SF234">
    <property type="entry name" value="HTH-TYPE TRANSCRIPTIONAL REGULATOR BETI"/>
    <property type="match status" value="1"/>
</dbReference>
<proteinExistence type="predicted"/>
<reference evidence="7 8" key="1">
    <citation type="submission" date="2017-07" db="EMBL/GenBank/DDBJ databases">
        <title>Draft whole genome sequences of clinical Proprionibacteriaceae strains.</title>
        <authorList>
            <person name="Bernier A.-M."/>
            <person name="Bernard K."/>
            <person name="Domingo M.-C."/>
        </authorList>
    </citation>
    <scope>NUCLEOTIDE SEQUENCE [LARGE SCALE GENOMIC DNA]</scope>
    <source>
        <strain evidence="7 8">NML 030167</strain>
    </source>
</reference>
<dbReference type="OrthoDB" id="5242433at2"/>
<feature type="region of interest" description="Disordered" evidence="5">
    <location>
        <begin position="1"/>
        <end position="33"/>
    </location>
</feature>
<feature type="DNA-binding region" description="H-T-H motif" evidence="4">
    <location>
        <begin position="58"/>
        <end position="77"/>
    </location>
</feature>